<dbReference type="SMART" id="SM00866">
    <property type="entry name" value="UTRA"/>
    <property type="match status" value="1"/>
</dbReference>
<dbReference type="SUPFAM" id="SSF46785">
    <property type="entry name" value="Winged helix' DNA-binding domain"/>
    <property type="match status" value="1"/>
</dbReference>
<dbReference type="InterPro" id="IPR050679">
    <property type="entry name" value="Bact_HTH_transcr_reg"/>
</dbReference>
<dbReference type="SMART" id="SM00345">
    <property type="entry name" value="HTH_GNTR"/>
    <property type="match status" value="1"/>
</dbReference>
<feature type="domain" description="HTH gntR-type" evidence="4">
    <location>
        <begin position="13"/>
        <end position="81"/>
    </location>
</feature>
<dbReference type="InterPro" id="IPR036388">
    <property type="entry name" value="WH-like_DNA-bd_sf"/>
</dbReference>
<name>A0A255Z8B1_9PROT</name>
<comment type="caution">
    <text evidence="5">The sequence shown here is derived from an EMBL/GenBank/DDBJ whole genome shotgun (WGS) entry which is preliminary data.</text>
</comment>
<dbReference type="EMBL" id="NOXU01000010">
    <property type="protein sequence ID" value="OYQ37793.1"/>
    <property type="molecule type" value="Genomic_DNA"/>
</dbReference>
<keyword evidence="6" id="KW-1185">Reference proteome</keyword>
<dbReference type="Pfam" id="PF07702">
    <property type="entry name" value="UTRA"/>
    <property type="match status" value="1"/>
</dbReference>
<dbReference type="InterPro" id="IPR011663">
    <property type="entry name" value="UTRA"/>
</dbReference>
<dbReference type="Proteomes" id="UP000216998">
    <property type="component" value="Unassembled WGS sequence"/>
</dbReference>
<sequence length="246" mass="26865">MKLALNSDWNNYTPLYIQLANKLRDSISEGQITSGEALPSERALSEITGTSRVTIRKAIDQLVEEGLLERRHGSGTFITAQLEQAGTTLSGFSADAIHRGQSPKSIWLVKTVSSATADEAMVLAISPATQVARLARVRLADDEPLAIEHAIVPLSLLPPMDTIGDSLYAALERQGNKPVQGIQKIRASLATPIEAGLLSIREGAEVLRIERRTFLADGTPVELTRSAYRGDHYEFVADLRECVDYR</sequence>
<dbReference type="OrthoDB" id="9794015at2"/>
<keyword evidence="2" id="KW-0238">DNA-binding</keyword>
<proteinExistence type="predicted"/>
<organism evidence="5 6">
    <name type="scientific">Niveispirillum lacus</name>
    <dbReference type="NCBI Taxonomy" id="1981099"/>
    <lineage>
        <taxon>Bacteria</taxon>
        <taxon>Pseudomonadati</taxon>
        <taxon>Pseudomonadota</taxon>
        <taxon>Alphaproteobacteria</taxon>
        <taxon>Rhodospirillales</taxon>
        <taxon>Azospirillaceae</taxon>
        <taxon>Niveispirillum</taxon>
    </lineage>
</organism>
<dbReference type="PANTHER" id="PTHR44846">
    <property type="entry name" value="MANNOSYL-D-GLYCERATE TRANSPORT/METABOLISM SYSTEM REPRESSOR MNGR-RELATED"/>
    <property type="match status" value="1"/>
</dbReference>
<gene>
    <name evidence="5" type="ORF">CHU95_00335</name>
</gene>
<keyword evidence="3" id="KW-0804">Transcription</keyword>
<dbReference type="InterPro" id="IPR000524">
    <property type="entry name" value="Tscrpt_reg_HTH_GntR"/>
</dbReference>
<dbReference type="PANTHER" id="PTHR44846:SF1">
    <property type="entry name" value="MANNOSYL-D-GLYCERATE TRANSPORT_METABOLISM SYSTEM REPRESSOR MNGR-RELATED"/>
    <property type="match status" value="1"/>
</dbReference>
<dbReference type="Pfam" id="PF00392">
    <property type="entry name" value="GntR"/>
    <property type="match status" value="1"/>
</dbReference>
<evidence type="ECO:0000259" key="4">
    <source>
        <dbReference type="PROSITE" id="PS50949"/>
    </source>
</evidence>
<accession>A0A255Z8B1</accession>
<dbReference type="InterPro" id="IPR028978">
    <property type="entry name" value="Chorismate_lyase_/UTRA_dom_sf"/>
</dbReference>
<dbReference type="Gene3D" id="3.40.1410.10">
    <property type="entry name" value="Chorismate lyase-like"/>
    <property type="match status" value="1"/>
</dbReference>
<dbReference type="PRINTS" id="PR00035">
    <property type="entry name" value="HTHGNTR"/>
</dbReference>
<protein>
    <submittedName>
        <fullName evidence="5">GntR family transcriptional regulator</fullName>
    </submittedName>
</protein>
<dbReference type="AlphaFoldDB" id="A0A255Z8B1"/>
<keyword evidence="1" id="KW-0805">Transcription regulation</keyword>
<dbReference type="PROSITE" id="PS50949">
    <property type="entry name" value="HTH_GNTR"/>
    <property type="match status" value="1"/>
</dbReference>
<dbReference type="GO" id="GO:0003700">
    <property type="term" value="F:DNA-binding transcription factor activity"/>
    <property type="evidence" value="ECO:0007669"/>
    <property type="project" value="InterPro"/>
</dbReference>
<evidence type="ECO:0000256" key="3">
    <source>
        <dbReference type="ARBA" id="ARBA00023163"/>
    </source>
</evidence>
<dbReference type="GO" id="GO:0045892">
    <property type="term" value="P:negative regulation of DNA-templated transcription"/>
    <property type="evidence" value="ECO:0007669"/>
    <property type="project" value="TreeGrafter"/>
</dbReference>
<dbReference type="CDD" id="cd07377">
    <property type="entry name" value="WHTH_GntR"/>
    <property type="match status" value="1"/>
</dbReference>
<dbReference type="SUPFAM" id="SSF64288">
    <property type="entry name" value="Chorismate lyase-like"/>
    <property type="match status" value="1"/>
</dbReference>
<evidence type="ECO:0000313" key="5">
    <source>
        <dbReference type="EMBL" id="OYQ37793.1"/>
    </source>
</evidence>
<dbReference type="InterPro" id="IPR036390">
    <property type="entry name" value="WH_DNA-bd_sf"/>
</dbReference>
<reference evidence="5 6" key="1">
    <citation type="submission" date="2017-07" db="EMBL/GenBank/DDBJ databases">
        <title>Niveispirillum cyanobacteriorum sp. nov., isolated from cyanobacterial aggregates in a eutrophic lake.</title>
        <authorList>
            <person name="Cai H."/>
        </authorList>
    </citation>
    <scope>NUCLEOTIDE SEQUENCE [LARGE SCALE GENOMIC DNA]</scope>
    <source>
        <strain evidence="6">TH1-14</strain>
    </source>
</reference>
<dbReference type="Gene3D" id="1.10.10.10">
    <property type="entry name" value="Winged helix-like DNA-binding domain superfamily/Winged helix DNA-binding domain"/>
    <property type="match status" value="1"/>
</dbReference>
<evidence type="ECO:0000256" key="2">
    <source>
        <dbReference type="ARBA" id="ARBA00023125"/>
    </source>
</evidence>
<evidence type="ECO:0000313" key="6">
    <source>
        <dbReference type="Proteomes" id="UP000216998"/>
    </source>
</evidence>
<dbReference type="RefSeq" id="WP_094452581.1">
    <property type="nucleotide sequence ID" value="NZ_NOXU01000010.1"/>
</dbReference>
<dbReference type="GO" id="GO:0003677">
    <property type="term" value="F:DNA binding"/>
    <property type="evidence" value="ECO:0007669"/>
    <property type="project" value="UniProtKB-KW"/>
</dbReference>
<evidence type="ECO:0000256" key="1">
    <source>
        <dbReference type="ARBA" id="ARBA00023015"/>
    </source>
</evidence>